<accession>A0A933L0M6</accession>
<dbReference type="InterPro" id="IPR029058">
    <property type="entry name" value="AB_hydrolase_fold"/>
</dbReference>
<dbReference type="PANTHER" id="PTHR16138">
    <property type="entry name" value="MYCOPHENOLIC ACID ACYL-GLUCURONIDE ESTERASE, MITOCHONDRIAL"/>
    <property type="match status" value="1"/>
</dbReference>
<dbReference type="InterPro" id="IPR022742">
    <property type="entry name" value="Hydrolase_4"/>
</dbReference>
<evidence type="ECO:0000313" key="4">
    <source>
        <dbReference type="Proteomes" id="UP000782610"/>
    </source>
</evidence>
<dbReference type="Gene3D" id="3.40.50.1820">
    <property type="entry name" value="alpha/beta hydrolase"/>
    <property type="match status" value="1"/>
</dbReference>
<dbReference type="Pfam" id="PF12146">
    <property type="entry name" value="Hydrolase_4"/>
    <property type="match status" value="1"/>
</dbReference>
<dbReference type="Proteomes" id="UP000782610">
    <property type="component" value="Unassembled WGS sequence"/>
</dbReference>
<keyword evidence="1 3" id="KW-0378">Hydrolase</keyword>
<name>A0A933L0M6_9HYPH</name>
<dbReference type="SUPFAM" id="SSF53474">
    <property type="entry name" value="alpha/beta-Hydrolases"/>
    <property type="match status" value="1"/>
</dbReference>
<dbReference type="InterPro" id="IPR052382">
    <property type="entry name" value="ABHD10_acyl-thioesterase"/>
</dbReference>
<dbReference type="AlphaFoldDB" id="A0A933L0M6"/>
<sequence>MTGSKAMAIDAFGESHGLAVTRFDYSGHGQSGGEFNAGTISRWLEETLAVFDTTAGPQIVIGSSMGGWIALLLARALRRRSSSRIAGMVLIAPATDMTEELMLKQFKAKDLKLLERQGFVEQPSDYADTPYRLNQALLEDGKAHLLLGRAIETGCPVTILQGARDRDVPKEHAMRLVQHLLTDPVTLTLIPDGEHRLSRPEDLALLKGALEHMIVDLATHPAD</sequence>
<evidence type="ECO:0000256" key="1">
    <source>
        <dbReference type="ARBA" id="ARBA00022801"/>
    </source>
</evidence>
<organism evidence="3 4">
    <name type="scientific">Devosia nanyangense</name>
    <dbReference type="NCBI Taxonomy" id="1228055"/>
    <lineage>
        <taxon>Bacteria</taxon>
        <taxon>Pseudomonadati</taxon>
        <taxon>Pseudomonadota</taxon>
        <taxon>Alphaproteobacteria</taxon>
        <taxon>Hyphomicrobiales</taxon>
        <taxon>Devosiaceae</taxon>
        <taxon>Devosia</taxon>
    </lineage>
</organism>
<dbReference type="GO" id="GO:0016787">
    <property type="term" value="F:hydrolase activity"/>
    <property type="evidence" value="ECO:0007669"/>
    <property type="project" value="UniProtKB-KW"/>
</dbReference>
<dbReference type="PANTHER" id="PTHR16138:SF7">
    <property type="entry name" value="PALMITOYL-PROTEIN THIOESTERASE ABHD10, MITOCHONDRIAL"/>
    <property type="match status" value="1"/>
</dbReference>
<feature type="domain" description="Serine aminopeptidase S33" evidence="2">
    <location>
        <begin position="15"/>
        <end position="197"/>
    </location>
</feature>
<proteinExistence type="predicted"/>
<gene>
    <name evidence="3" type="ORF">HY834_04180</name>
</gene>
<comment type="caution">
    <text evidence="3">The sequence shown here is derived from an EMBL/GenBank/DDBJ whole genome shotgun (WGS) entry which is preliminary data.</text>
</comment>
<evidence type="ECO:0000259" key="2">
    <source>
        <dbReference type="Pfam" id="PF12146"/>
    </source>
</evidence>
<evidence type="ECO:0000313" key="3">
    <source>
        <dbReference type="EMBL" id="MBI4920922.1"/>
    </source>
</evidence>
<dbReference type="EMBL" id="JACRAF010000015">
    <property type="protein sequence ID" value="MBI4920922.1"/>
    <property type="molecule type" value="Genomic_DNA"/>
</dbReference>
<protein>
    <submittedName>
        <fullName evidence="3">Alpha/beta fold hydrolase</fullName>
    </submittedName>
</protein>
<reference evidence="3" key="1">
    <citation type="submission" date="2020-07" db="EMBL/GenBank/DDBJ databases">
        <title>Huge and variable diversity of episymbiotic CPR bacteria and DPANN archaea in groundwater ecosystems.</title>
        <authorList>
            <person name="He C.Y."/>
            <person name="Keren R."/>
            <person name="Whittaker M."/>
            <person name="Farag I.F."/>
            <person name="Doudna J."/>
            <person name="Cate J.H.D."/>
            <person name="Banfield J.F."/>
        </authorList>
    </citation>
    <scope>NUCLEOTIDE SEQUENCE</scope>
    <source>
        <strain evidence="3">NC_groundwater_1586_Pr3_B-0.1um_66_15</strain>
    </source>
</reference>